<gene>
    <name evidence="1" type="ORF">IAC96_09095</name>
</gene>
<dbReference type="NCBIfam" id="NF003315">
    <property type="entry name" value="PRK04323.1"/>
    <property type="match status" value="1"/>
</dbReference>
<dbReference type="AlphaFoldDB" id="A0A9D1EES9"/>
<dbReference type="Proteomes" id="UP000824201">
    <property type="component" value="Unassembled WGS sequence"/>
</dbReference>
<reference evidence="1" key="1">
    <citation type="submission" date="2020-10" db="EMBL/GenBank/DDBJ databases">
        <authorList>
            <person name="Gilroy R."/>
        </authorList>
    </citation>
    <scope>NUCLEOTIDE SEQUENCE</scope>
    <source>
        <strain evidence="1">ChiW13-3771</strain>
    </source>
</reference>
<accession>A0A9D1EES9</accession>
<comment type="caution">
    <text evidence="1">The sequence shown here is derived from an EMBL/GenBank/DDBJ whole genome shotgun (WGS) entry which is preliminary data.</text>
</comment>
<evidence type="ECO:0000313" key="2">
    <source>
        <dbReference type="Proteomes" id="UP000824201"/>
    </source>
</evidence>
<organism evidence="1 2">
    <name type="scientific">Candidatus Fimimorpha faecalis</name>
    <dbReference type="NCBI Taxonomy" id="2840824"/>
    <lineage>
        <taxon>Bacteria</taxon>
        <taxon>Bacillati</taxon>
        <taxon>Bacillota</taxon>
        <taxon>Clostridia</taxon>
        <taxon>Eubacteriales</taxon>
        <taxon>Candidatus Fimimorpha</taxon>
    </lineage>
</organism>
<proteinExistence type="predicted"/>
<reference evidence="1" key="2">
    <citation type="journal article" date="2021" name="PeerJ">
        <title>Extensive microbial diversity within the chicken gut microbiome revealed by metagenomics and culture.</title>
        <authorList>
            <person name="Gilroy R."/>
            <person name="Ravi A."/>
            <person name="Getino M."/>
            <person name="Pursley I."/>
            <person name="Horton D.L."/>
            <person name="Alikhan N.F."/>
            <person name="Baker D."/>
            <person name="Gharbi K."/>
            <person name="Hall N."/>
            <person name="Watson M."/>
            <person name="Adriaenssens E.M."/>
            <person name="Foster-Nyarko E."/>
            <person name="Jarju S."/>
            <person name="Secka A."/>
            <person name="Antonio M."/>
            <person name="Oren A."/>
            <person name="Chaudhuri R.R."/>
            <person name="La Ragione R."/>
            <person name="Hildebrand F."/>
            <person name="Pallen M.J."/>
        </authorList>
    </citation>
    <scope>NUCLEOTIDE SEQUENCE</scope>
    <source>
        <strain evidence="1">ChiW13-3771</strain>
    </source>
</reference>
<sequence>MFVNIGFGNFINSAQIISISRFDSAPMKRLVQNAKDKGMSIDATQGRKTKSVIVTLGGYVVLSALLPDTLAGRLPSSIEEGIEQEIAIEQNGE</sequence>
<evidence type="ECO:0000313" key="1">
    <source>
        <dbReference type="EMBL" id="HIR89091.1"/>
    </source>
</evidence>
<dbReference type="PANTHER" id="PTHR38449:SF1">
    <property type="entry name" value="REGULATORY PROTEIN SSL2874-RELATED"/>
    <property type="match status" value="1"/>
</dbReference>
<dbReference type="Pfam" id="PF04025">
    <property type="entry name" value="RemA-like"/>
    <property type="match status" value="1"/>
</dbReference>
<dbReference type="InterPro" id="IPR007169">
    <property type="entry name" value="RemA-like"/>
</dbReference>
<dbReference type="EMBL" id="DVHN01000119">
    <property type="protein sequence ID" value="HIR89091.1"/>
    <property type="molecule type" value="Genomic_DNA"/>
</dbReference>
<name>A0A9D1EES9_9FIRM</name>
<dbReference type="PANTHER" id="PTHR38449">
    <property type="entry name" value="REGULATORY PROTEIN TM_1690-RELATED"/>
    <property type="match status" value="1"/>
</dbReference>
<protein>
    <submittedName>
        <fullName evidence="1">DUF370 domain-containing protein</fullName>
    </submittedName>
</protein>